<evidence type="ECO:0000313" key="3">
    <source>
        <dbReference type="EMBL" id="MDT0446513.1"/>
    </source>
</evidence>
<evidence type="ECO:0000259" key="2">
    <source>
        <dbReference type="Pfam" id="PF00561"/>
    </source>
</evidence>
<feature type="domain" description="AB hydrolase-1" evidence="2">
    <location>
        <begin position="56"/>
        <end position="178"/>
    </location>
</feature>
<dbReference type="InterPro" id="IPR050471">
    <property type="entry name" value="AB_hydrolase"/>
</dbReference>
<feature type="chain" id="PRO_5046707402" evidence="1">
    <location>
        <begin position="23"/>
        <end position="304"/>
    </location>
</feature>
<keyword evidence="4" id="KW-1185">Reference proteome</keyword>
<accession>A0ABU2SC07</accession>
<evidence type="ECO:0000256" key="1">
    <source>
        <dbReference type="SAM" id="SignalP"/>
    </source>
</evidence>
<proteinExistence type="predicted"/>
<sequence length="304" mass="32720">MINRRAVLLASLAAAGAMTTGAGRGSATGVRRPVRTGYLRVPGARLYYEIRGCGHPLLMIHGGQLDAGSFAAIAPVLADQYTVITYDRRGNSRSRLHGPATDLRVDQQADDALRLLAELTDGTPHVFGSSGGGVVALELAARHGHRLGHVVSHEPPFITLLQDAAALRARYDAVHHTYRTVGAPEAYEQFAALDPGEKDPATDLPYPGGDADPDFGDRIEGNLEFMLAHEMLPFIGYRPHLDGLRAKLPELVLGVGHYRAEIATRIVVDAADRLGTEAVEFPGDHVGYMWRPDEFAEGLHATLA</sequence>
<dbReference type="GO" id="GO:0016787">
    <property type="term" value="F:hydrolase activity"/>
    <property type="evidence" value="ECO:0007669"/>
    <property type="project" value="UniProtKB-KW"/>
</dbReference>
<dbReference type="Gene3D" id="3.40.50.1820">
    <property type="entry name" value="alpha/beta hydrolase"/>
    <property type="match status" value="1"/>
</dbReference>
<feature type="signal peptide" evidence="1">
    <location>
        <begin position="1"/>
        <end position="22"/>
    </location>
</feature>
<dbReference type="EMBL" id="JAVREV010000020">
    <property type="protein sequence ID" value="MDT0446513.1"/>
    <property type="molecule type" value="Genomic_DNA"/>
</dbReference>
<dbReference type="PANTHER" id="PTHR43433:SF5">
    <property type="entry name" value="AB HYDROLASE-1 DOMAIN-CONTAINING PROTEIN"/>
    <property type="match status" value="1"/>
</dbReference>
<protein>
    <submittedName>
        <fullName evidence="3">Alpha/beta hydrolase</fullName>
    </submittedName>
</protein>
<dbReference type="Proteomes" id="UP001183615">
    <property type="component" value="Unassembled WGS sequence"/>
</dbReference>
<dbReference type="InterPro" id="IPR029058">
    <property type="entry name" value="AB_hydrolase_fold"/>
</dbReference>
<organism evidence="3 4">
    <name type="scientific">Streptomyces johnsoniae</name>
    <dbReference type="NCBI Taxonomy" id="3075532"/>
    <lineage>
        <taxon>Bacteria</taxon>
        <taxon>Bacillati</taxon>
        <taxon>Actinomycetota</taxon>
        <taxon>Actinomycetes</taxon>
        <taxon>Kitasatosporales</taxon>
        <taxon>Streptomycetaceae</taxon>
        <taxon>Streptomyces</taxon>
    </lineage>
</organism>
<keyword evidence="1" id="KW-0732">Signal</keyword>
<dbReference type="PANTHER" id="PTHR43433">
    <property type="entry name" value="HYDROLASE, ALPHA/BETA FOLD FAMILY PROTEIN"/>
    <property type="match status" value="1"/>
</dbReference>
<evidence type="ECO:0000313" key="4">
    <source>
        <dbReference type="Proteomes" id="UP001183615"/>
    </source>
</evidence>
<gene>
    <name evidence="3" type="ORF">RM779_28530</name>
</gene>
<dbReference type="Pfam" id="PF00561">
    <property type="entry name" value="Abhydrolase_1"/>
    <property type="match status" value="1"/>
</dbReference>
<keyword evidence="3" id="KW-0378">Hydrolase</keyword>
<reference evidence="4" key="1">
    <citation type="submission" date="2023-07" db="EMBL/GenBank/DDBJ databases">
        <title>30 novel species of actinomycetes from the DSMZ collection.</title>
        <authorList>
            <person name="Nouioui I."/>
        </authorList>
    </citation>
    <scope>NUCLEOTIDE SEQUENCE [LARGE SCALE GENOMIC DNA]</scope>
    <source>
        <strain evidence="4">DSM 41886</strain>
    </source>
</reference>
<dbReference type="SUPFAM" id="SSF53474">
    <property type="entry name" value="alpha/beta-Hydrolases"/>
    <property type="match status" value="1"/>
</dbReference>
<dbReference type="InterPro" id="IPR000073">
    <property type="entry name" value="AB_hydrolase_1"/>
</dbReference>
<dbReference type="RefSeq" id="WP_311620666.1">
    <property type="nucleotide sequence ID" value="NZ_JAVREV010000020.1"/>
</dbReference>
<name>A0ABU2SC07_9ACTN</name>
<comment type="caution">
    <text evidence="3">The sequence shown here is derived from an EMBL/GenBank/DDBJ whole genome shotgun (WGS) entry which is preliminary data.</text>
</comment>